<proteinExistence type="predicted"/>
<reference evidence="2" key="1">
    <citation type="submission" date="2022-04" db="EMBL/GenBank/DDBJ databases">
        <authorList>
            <person name="Seo M.-J."/>
        </authorList>
    </citation>
    <scope>NUCLEOTIDE SEQUENCE</scope>
    <source>
        <strain evidence="2">MBLB2552</strain>
    </source>
</reference>
<dbReference type="GO" id="GO:0046373">
    <property type="term" value="P:L-arabinose metabolic process"/>
    <property type="evidence" value="ECO:0007669"/>
    <property type="project" value="InterPro"/>
</dbReference>
<organism evidence="2 3">
    <name type="scientific">Paenibacillus mellifer</name>
    <dbReference type="NCBI Taxonomy" id="2937794"/>
    <lineage>
        <taxon>Bacteria</taxon>
        <taxon>Bacillati</taxon>
        <taxon>Bacillota</taxon>
        <taxon>Bacilli</taxon>
        <taxon>Bacillales</taxon>
        <taxon>Paenibacillaceae</taxon>
        <taxon>Paenibacillus</taxon>
    </lineage>
</organism>
<feature type="domain" description="Alpha-L-arabinofuranosidase C-terminal" evidence="1">
    <location>
        <begin position="1"/>
        <end position="43"/>
    </location>
</feature>
<comment type="caution">
    <text evidence="2">The sequence shown here is derived from an EMBL/GenBank/DDBJ whole genome shotgun (WGS) entry which is preliminary data.</text>
</comment>
<dbReference type="InterPro" id="IPR010720">
    <property type="entry name" value="Alpha-L-AF_C"/>
</dbReference>
<dbReference type="SUPFAM" id="SSF51011">
    <property type="entry name" value="Glycosyl hydrolase domain"/>
    <property type="match status" value="1"/>
</dbReference>
<gene>
    <name evidence="2" type="ORF">M0651_14140</name>
</gene>
<dbReference type="Proteomes" id="UP001139534">
    <property type="component" value="Unassembled WGS sequence"/>
</dbReference>
<dbReference type="Pfam" id="PF06964">
    <property type="entry name" value="Alpha-L-AF_C"/>
    <property type="match status" value="1"/>
</dbReference>
<sequence length="50" mass="5460">MLTHADMNAHNTFEQPEKVKSQVFDGVTEFSENGLSAKLPPMSVVVLTLA</sequence>
<dbReference type="InterPro" id="IPR013780">
    <property type="entry name" value="Glyco_hydro_b"/>
</dbReference>
<dbReference type="EMBL" id="JALPRK010000012">
    <property type="protein sequence ID" value="MCK8488315.1"/>
    <property type="molecule type" value="Genomic_DNA"/>
</dbReference>
<protein>
    <recommendedName>
        <fullName evidence="1">Alpha-L-arabinofuranosidase C-terminal domain-containing protein</fullName>
    </recommendedName>
</protein>
<dbReference type="AlphaFoldDB" id="A0A9X2BSE5"/>
<dbReference type="Gene3D" id="2.60.40.1180">
    <property type="entry name" value="Golgi alpha-mannosidase II"/>
    <property type="match status" value="1"/>
</dbReference>
<keyword evidence="3" id="KW-1185">Reference proteome</keyword>
<evidence type="ECO:0000259" key="1">
    <source>
        <dbReference type="Pfam" id="PF06964"/>
    </source>
</evidence>
<dbReference type="GO" id="GO:0046556">
    <property type="term" value="F:alpha-L-arabinofuranosidase activity"/>
    <property type="evidence" value="ECO:0007669"/>
    <property type="project" value="InterPro"/>
</dbReference>
<evidence type="ECO:0000313" key="2">
    <source>
        <dbReference type="EMBL" id="MCK8488315.1"/>
    </source>
</evidence>
<evidence type="ECO:0000313" key="3">
    <source>
        <dbReference type="Proteomes" id="UP001139534"/>
    </source>
</evidence>
<accession>A0A9X2BSE5</accession>
<name>A0A9X2BSE5_9BACL</name>